<feature type="transmembrane region" description="Helical" evidence="1">
    <location>
        <begin position="12"/>
        <end position="36"/>
    </location>
</feature>
<keyword evidence="3" id="KW-1185">Reference proteome</keyword>
<keyword evidence="1" id="KW-0812">Transmembrane</keyword>
<dbReference type="Proteomes" id="UP000541033">
    <property type="component" value="Unassembled WGS sequence"/>
</dbReference>
<proteinExistence type="predicted"/>
<keyword evidence="1" id="KW-1133">Transmembrane helix</keyword>
<dbReference type="EMBL" id="JAAMOX010000001">
    <property type="protein sequence ID" value="NIH52926.1"/>
    <property type="molecule type" value="Genomic_DNA"/>
</dbReference>
<reference evidence="2 3" key="1">
    <citation type="submission" date="2020-02" db="EMBL/GenBank/DDBJ databases">
        <title>Sequencing the genomes of 1000 actinobacteria strains.</title>
        <authorList>
            <person name="Klenk H.-P."/>
        </authorList>
    </citation>
    <scope>NUCLEOTIDE SEQUENCE [LARGE SCALE GENOMIC DNA]</scope>
    <source>
        <strain evidence="2 3">DSM 27960</strain>
    </source>
</reference>
<keyword evidence="1" id="KW-0472">Membrane</keyword>
<accession>A0A7X5TS13</accession>
<comment type="caution">
    <text evidence="2">The sequence shown here is derived from an EMBL/GenBank/DDBJ whole genome shotgun (WGS) entry which is preliminary data.</text>
</comment>
<protein>
    <submittedName>
        <fullName evidence="2">Uncharacterized protein</fullName>
    </submittedName>
</protein>
<evidence type="ECO:0000256" key="1">
    <source>
        <dbReference type="SAM" id="Phobius"/>
    </source>
</evidence>
<organism evidence="2 3">
    <name type="scientific">Lysinibacter cavernae</name>
    <dbReference type="NCBI Taxonomy" id="1640652"/>
    <lineage>
        <taxon>Bacteria</taxon>
        <taxon>Bacillati</taxon>
        <taxon>Actinomycetota</taxon>
        <taxon>Actinomycetes</taxon>
        <taxon>Micrococcales</taxon>
        <taxon>Microbacteriaceae</taxon>
        <taxon>Lysinibacter</taxon>
    </lineage>
</organism>
<evidence type="ECO:0000313" key="2">
    <source>
        <dbReference type="EMBL" id="NIH52926.1"/>
    </source>
</evidence>
<name>A0A7X5TS13_9MICO</name>
<gene>
    <name evidence="2" type="ORF">FHX76_000794</name>
</gene>
<dbReference type="RefSeq" id="WP_167148127.1">
    <property type="nucleotide sequence ID" value="NZ_JAAMOX010000001.1"/>
</dbReference>
<sequence>MNNTPSPRTPALAVARTLFFTVCAAFIIAVVSVLLAEGPGGLNSIALPFMSAIVIASIGWAAAKKQASSAGNSKKES</sequence>
<feature type="transmembrane region" description="Helical" evidence="1">
    <location>
        <begin position="42"/>
        <end position="63"/>
    </location>
</feature>
<evidence type="ECO:0000313" key="3">
    <source>
        <dbReference type="Proteomes" id="UP000541033"/>
    </source>
</evidence>
<dbReference type="AlphaFoldDB" id="A0A7X5TS13"/>